<reference evidence="2 3" key="1">
    <citation type="journal article" date="2012" name="Science">
        <title>Ecological populations of bacteria act as socially cohesive units of antibiotic production and resistance.</title>
        <authorList>
            <person name="Cordero O.X."/>
            <person name="Wildschutte H."/>
            <person name="Kirkup B."/>
            <person name="Proehl S."/>
            <person name="Ngo L."/>
            <person name="Hussain F."/>
            <person name="Le Roux F."/>
            <person name="Mincer T."/>
            <person name="Polz M.F."/>
        </authorList>
    </citation>
    <scope>NUCLEOTIDE SEQUENCE [LARGE SCALE GENOMIC DNA]</scope>
    <source>
        <strain evidence="2 3">FF-454</strain>
    </source>
</reference>
<feature type="chain" id="PRO_5009172564" description="WD40 repeat protein" evidence="1">
    <location>
        <begin position="21"/>
        <end position="220"/>
    </location>
</feature>
<evidence type="ECO:0000256" key="1">
    <source>
        <dbReference type="SAM" id="SignalP"/>
    </source>
</evidence>
<proteinExistence type="predicted"/>
<sequence length="220" mass="25230">MTKFISLFIVILSVSMPIKAQDLTQFDFPLLIGDWYWFSPDQQEGTGTDPDVKYKAINITFSSDYQFNVKLLNSDGSVEEAKGFYDLDDSTLVLNDEYGDSQHHEYQLNHNQLMLKGARFTKILPHNLSGAWFSEVIKGKDVDEQVEKLALMLRPDFLFSVRVSGKQGQQVTHRGVYFLENDHLVLIYRGGQQDSEFQLDSNTLTLTNTDFGMEAILRRQ</sequence>
<evidence type="ECO:0008006" key="4">
    <source>
        <dbReference type="Google" id="ProtNLM"/>
    </source>
</evidence>
<organism evidence="2 3">
    <name type="scientific">Enterovibrio norvegicus FF-454</name>
    <dbReference type="NCBI Taxonomy" id="1185651"/>
    <lineage>
        <taxon>Bacteria</taxon>
        <taxon>Pseudomonadati</taxon>
        <taxon>Pseudomonadota</taxon>
        <taxon>Gammaproteobacteria</taxon>
        <taxon>Vibrionales</taxon>
        <taxon>Vibrionaceae</taxon>
        <taxon>Enterovibrio</taxon>
    </lineage>
</organism>
<dbReference type="EMBL" id="AJWN02000040">
    <property type="protein sequence ID" value="OEE62215.1"/>
    <property type="molecule type" value="Genomic_DNA"/>
</dbReference>
<comment type="caution">
    <text evidence="2">The sequence shown here is derived from an EMBL/GenBank/DDBJ whole genome shotgun (WGS) entry which is preliminary data.</text>
</comment>
<keyword evidence="1" id="KW-0732">Signal</keyword>
<gene>
    <name evidence="2" type="ORF">A1OK_01525</name>
</gene>
<protein>
    <recommendedName>
        <fullName evidence="4">WD40 repeat protein</fullName>
    </recommendedName>
</protein>
<dbReference type="Proteomes" id="UP000095039">
    <property type="component" value="Unassembled WGS sequence"/>
</dbReference>
<evidence type="ECO:0000313" key="2">
    <source>
        <dbReference type="EMBL" id="OEE62215.1"/>
    </source>
</evidence>
<dbReference type="AlphaFoldDB" id="A0A1E5C9Q7"/>
<name>A0A1E5C9Q7_9GAMM</name>
<evidence type="ECO:0000313" key="3">
    <source>
        <dbReference type="Proteomes" id="UP000095039"/>
    </source>
</evidence>
<dbReference type="RefSeq" id="WP_016962171.1">
    <property type="nucleotide sequence ID" value="NZ_AJWN02000040.1"/>
</dbReference>
<feature type="signal peptide" evidence="1">
    <location>
        <begin position="1"/>
        <end position="20"/>
    </location>
</feature>
<keyword evidence="3" id="KW-1185">Reference proteome</keyword>
<accession>A0A1E5C9Q7</accession>